<gene>
    <name evidence="2" type="ORF">EV191_102205</name>
</gene>
<feature type="region of interest" description="Disordered" evidence="1">
    <location>
        <begin position="1"/>
        <end position="32"/>
    </location>
</feature>
<name>A0A4R2R008_9PSEU</name>
<proteinExistence type="predicted"/>
<organism evidence="2 3">
    <name type="scientific">Tamaricihabitans halophyticus</name>
    <dbReference type="NCBI Taxonomy" id="1262583"/>
    <lineage>
        <taxon>Bacteria</taxon>
        <taxon>Bacillati</taxon>
        <taxon>Actinomycetota</taxon>
        <taxon>Actinomycetes</taxon>
        <taxon>Pseudonocardiales</taxon>
        <taxon>Pseudonocardiaceae</taxon>
        <taxon>Tamaricihabitans</taxon>
    </lineage>
</organism>
<keyword evidence="3" id="KW-1185">Reference proteome</keyword>
<dbReference type="EMBL" id="SLXQ01000002">
    <property type="protein sequence ID" value="TCP54994.1"/>
    <property type="molecule type" value="Genomic_DNA"/>
</dbReference>
<dbReference type="Proteomes" id="UP000294911">
    <property type="component" value="Unassembled WGS sequence"/>
</dbReference>
<feature type="compositionally biased region" description="Basic and acidic residues" evidence="1">
    <location>
        <begin position="16"/>
        <end position="32"/>
    </location>
</feature>
<evidence type="ECO:0000313" key="3">
    <source>
        <dbReference type="Proteomes" id="UP000294911"/>
    </source>
</evidence>
<protein>
    <submittedName>
        <fullName evidence="2">Uncharacterized protein</fullName>
    </submittedName>
</protein>
<comment type="caution">
    <text evidence="2">The sequence shown here is derived from an EMBL/GenBank/DDBJ whole genome shotgun (WGS) entry which is preliminary data.</text>
</comment>
<evidence type="ECO:0000256" key="1">
    <source>
        <dbReference type="SAM" id="MobiDB-lite"/>
    </source>
</evidence>
<accession>A0A4R2R008</accession>
<reference evidence="2 3" key="1">
    <citation type="submission" date="2019-03" db="EMBL/GenBank/DDBJ databases">
        <title>Genomic Encyclopedia of Type Strains, Phase IV (KMG-IV): sequencing the most valuable type-strain genomes for metagenomic binning, comparative biology and taxonomic classification.</title>
        <authorList>
            <person name="Goeker M."/>
        </authorList>
    </citation>
    <scope>NUCLEOTIDE SEQUENCE [LARGE SCALE GENOMIC DNA]</scope>
    <source>
        <strain evidence="2 3">DSM 45765</strain>
    </source>
</reference>
<dbReference type="AlphaFoldDB" id="A0A4R2R008"/>
<sequence length="32" mass="3365">MATKVNYVHSGVTGGDRGEGTTRHEAATARHP</sequence>
<evidence type="ECO:0000313" key="2">
    <source>
        <dbReference type="EMBL" id="TCP54994.1"/>
    </source>
</evidence>